<dbReference type="CDD" id="cd00303">
    <property type="entry name" value="retropepsin_like"/>
    <property type="match status" value="1"/>
</dbReference>
<dbReference type="GO" id="GO:0003676">
    <property type="term" value="F:nucleic acid binding"/>
    <property type="evidence" value="ECO:0007669"/>
    <property type="project" value="InterPro"/>
</dbReference>
<evidence type="ECO:0000256" key="2">
    <source>
        <dbReference type="SAM" id="MobiDB-lite"/>
    </source>
</evidence>
<dbReference type="OrthoDB" id="1719899at2759"/>
<feature type="region of interest" description="Disordered" evidence="2">
    <location>
        <begin position="334"/>
        <end position="357"/>
    </location>
</feature>
<organism evidence="4 5">
    <name type="scientific">Momordica charantia</name>
    <name type="common">Bitter gourd</name>
    <name type="synonym">Balsam pear</name>
    <dbReference type="NCBI Taxonomy" id="3673"/>
    <lineage>
        <taxon>Eukaryota</taxon>
        <taxon>Viridiplantae</taxon>
        <taxon>Streptophyta</taxon>
        <taxon>Embryophyta</taxon>
        <taxon>Tracheophyta</taxon>
        <taxon>Spermatophyta</taxon>
        <taxon>Magnoliopsida</taxon>
        <taxon>eudicotyledons</taxon>
        <taxon>Gunneridae</taxon>
        <taxon>Pentapetalae</taxon>
        <taxon>rosids</taxon>
        <taxon>fabids</taxon>
        <taxon>Cucurbitales</taxon>
        <taxon>Cucurbitaceae</taxon>
        <taxon>Momordiceae</taxon>
        <taxon>Momordica</taxon>
    </lineage>
</organism>
<name>A0A6J1DFN2_MOMCH</name>
<keyword evidence="1" id="KW-0863">Zinc-finger</keyword>
<evidence type="ECO:0000256" key="1">
    <source>
        <dbReference type="PROSITE-ProRule" id="PRU00047"/>
    </source>
</evidence>
<gene>
    <name evidence="5" type="primary">LOC111020057</name>
</gene>
<dbReference type="InterPro" id="IPR005162">
    <property type="entry name" value="Retrotrans_gag_dom"/>
</dbReference>
<dbReference type="Pfam" id="PF00098">
    <property type="entry name" value="zf-CCHC"/>
    <property type="match status" value="1"/>
</dbReference>
<dbReference type="AlphaFoldDB" id="A0A6J1DFN2"/>
<feature type="domain" description="CCHC-type" evidence="3">
    <location>
        <begin position="305"/>
        <end position="321"/>
    </location>
</feature>
<feature type="compositionally biased region" description="Basic and acidic residues" evidence="2">
    <location>
        <begin position="273"/>
        <end position="296"/>
    </location>
</feature>
<dbReference type="GO" id="GO:0008270">
    <property type="term" value="F:zinc ion binding"/>
    <property type="evidence" value="ECO:0007669"/>
    <property type="project" value="UniProtKB-KW"/>
</dbReference>
<dbReference type="Gene3D" id="4.10.60.10">
    <property type="entry name" value="Zinc finger, CCHC-type"/>
    <property type="match status" value="1"/>
</dbReference>
<dbReference type="InterPro" id="IPR001878">
    <property type="entry name" value="Znf_CCHC"/>
</dbReference>
<keyword evidence="4" id="KW-1185">Reference proteome</keyword>
<reference evidence="5" key="1">
    <citation type="submission" date="2025-08" db="UniProtKB">
        <authorList>
            <consortium name="RefSeq"/>
        </authorList>
    </citation>
    <scope>IDENTIFICATION</scope>
    <source>
        <strain evidence="5">OHB3-1</strain>
    </source>
</reference>
<feature type="region of interest" description="Disordered" evidence="2">
    <location>
        <begin position="243"/>
        <end position="296"/>
    </location>
</feature>
<dbReference type="RefSeq" id="XP_022152309.1">
    <property type="nucleotide sequence ID" value="XM_022296617.1"/>
</dbReference>
<keyword evidence="1" id="KW-0862">Zinc</keyword>
<accession>A0A6J1DFN2</accession>
<evidence type="ECO:0000313" key="4">
    <source>
        <dbReference type="Proteomes" id="UP000504603"/>
    </source>
</evidence>
<dbReference type="Gene3D" id="2.40.70.10">
    <property type="entry name" value="Acid Proteases"/>
    <property type="match status" value="1"/>
</dbReference>
<dbReference type="PANTHER" id="PTHR35046:SF9">
    <property type="entry name" value="RNA-DIRECTED DNA POLYMERASE"/>
    <property type="match status" value="1"/>
</dbReference>
<evidence type="ECO:0000259" key="3">
    <source>
        <dbReference type="PROSITE" id="PS50158"/>
    </source>
</evidence>
<dbReference type="Pfam" id="PF03732">
    <property type="entry name" value="Retrotrans_gag"/>
    <property type="match status" value="1"/>
</dbReference>
<feature type="compositionally biased region" description="Polar residues" evidence="2">
    <location>
        <begin position="244"/>
        <end position="256"/>
    </location>
</feature>
<dbReference type="SUPFAM" id="SSF57756">
    <property type="entry name" value="Retrovirus zinc finger-like domains"/>
    <property type="match status" value="1"/>
</dbReference>
<dbReference type="KEGG" id="mcha:111020057"/>
<evidence type="ECO:0000313" key="5">
    <source>
        <dbReference type="RefSeq" id="XP_022152309.1"/>
    </source>
</evidence>
<keyword evidence="1" id="KW-0479">Metal-binding</keyword>
<proteinExistence type="predicted"/>
<dbReference type="InterPro" id="IPR021109">
    <property type="entry name" value="Peptidase_aspartic_dom_sf"/>
</dbReference>
<dbReference type="PANTHER" id="PTHR35046">
    <property type="entry name" value="ZINC KNUCKLE (CCHC-TYPE) FAMILY PROTEIN"/>
    <property type="match status" value="1"/>
</dbReference>
<dbReference type="SMART" id="SM00343">
    <property type="entry name" value="ZnF_C2HC"/>
    <property type="match status" value="1"/>
</dbReference>
<protein>
    <submittedName>
        <fullName evidence="5">Uncharacterized protein LOC111020057</fullName>
    </submittedName>
</protein>
<dbReference type="InterPro" id="IPR036875">
    <property type="entry name" value="Znf_CCHC_sf"/>
</dbReference>
<sequence>MDDYLLYRENESEEGWSDQLEDDQVTLLAVHRRGDRRPGHRLDRGRGRGIQHNYQRRAPREEAQVDRNLGSIKLKIQKFFGKTDPEEYLQWENEVESVFVCHNFSEEKKIQLFVARFKQYAQTWWDKLMSRRRRNLEAPIVSWYEFNESLKERFVPKHFERDMAQKLQALRQGNKSVEDYYKEIDTLMDRIDLDEDMKQLMARFLNDLNKEIADKVDLQPYFDIEEMLHLAIKIERQIQRKSQRYSSKQFSNSSATWKKDSKNSDVYPGNGEENEKPKSKIEKGESSMKGKEKVDEHKERTRDIKCWKCHGVGHVSRDCPNKRTMIIKNGEVVTKGEESENEERKGDIVYSEESSDGSYEEPVVGDVLVSRRALNTLIKEDLVEEQRETLFHTRCHVNGKACSVMIDGGSCTNVVNTLLIKRLGLPTTAHPRPYKLQLLNNCGEVRVNRQCIVPFSIGRYKDDVLCDVAPMHAGEILLEKPWQFDRKTVHDGYLNHYKFTKDGRKIILLPLSTKDVFEEQCKLEKMRVEAE</sequence>
<dbReference type="GeneID" id="111020057"/>
<dbReference type="PROSITE" id="PS50158">
    <property type="entry name" value="ZF_CCHC"/>
    <property type="match status" value="1"/>
</dbReference>
<dbReference type="Proteomes" id="UP000504603">
    <property type="component" value="Unplaced"/>
</dbReference>
<feature type="compositionally biased region" description="Basic and acidic residues" evidence="2">
    <location>
        <begin position="334"/>
        <end position="347"/>
    </location>
</feature>